<gene>
    <name evidence="4" type="primary">NDAI0C01140</name>
    <name evidence="4" type="ordered locus">NDAI_0C01140</name>
</gene>
<evidence type="ECO:0000256" key="3">
    <source>
        <dbReference type="ARBA" id="ARBA00038249"/>
    </source>
</evidence>
<dbReference type="eggNOG" id="KOG1198">
    <property type="taxonomic scope" value="Eukaryota"/>
</dbReference>
<reference evidence="4 5" key="1">
    <citation type="journal article" date="2011" name="Proc. Natl. Acad. Sci. U.S.A.">
        <title>Evolutionary erosion of yeast sex chromosomes by mating-type switching accidents.</title>
        <authorList>
            <person name="Gordon J.L."/>
            <person name="Armisen D."/>
            <person name="Proux-Wera E."/>
            <person name="Oheigeartaigh S.S."/>
            <person name="Byrne K.P."/>
            <person name="Wolfe K.H."/>
        </authorList>
    </citation>
    <scope>NUCLEOTIDE SEQUENCE [LARGE SCALE GENOMIC DNA]</scope>
    <source>
        <strain evidence="5">ATCC 10597 / BCRC 20456 / CBS 421 / NBRC 0211 / NRRL Y-12639</strain>
    </source>
</reference>
<evidence type="ECO:0008006" key="6">
    <source>
        <dbReference type="Google" id="ProtNLM"/>
    </source>
</evidence>
<comment type="subcellular location">
    <subcellularLocation>
        <location evidence="1">Lipid droplet</location>
    </subcellularLocation>
</comment>
<evidence type="ECO:0000313" key="4">
    <source>
        <dbReference type="EMBL" id="CCD23775.1"/>
    </source>
</evidence>
<dbReference type="InterPro" id="IPR011032">
    <property type="entry name" value="GroES-like_sf"/>
</dbReference>
<dbReference type="AlphaFoldDB" id="G0W7L4"/>
<protein>
    <recommendedName>
        <fullName evidence="6">Enoyl reductase (ER) domain-containing protein</fullName>
    </recommendedName>
</protein>
<keyword evidence="5" id="KW-1185">Reference proteome</keyword>
<dbReference type="KEGG" id="ndi:NDAI_0C01140"/>
<name>G0W7L4_NAUDC</name>
<dbReference type="SUPFAM" id="SSF50129">
    <property type="entry name" value="GroES-like"/>
    <property type="match status" value="1"/>
</dbReference>
<keyword evidence="2" id="KW-0551">Lipid droplet</keyword>
<dbReference type="Gene3D" id="3.40.50.720">
    <property type="entry name" value="NAD(P)-binding Rossmann-like Domain"/>
    <property type="match status" value="1"/>
</dbReference>
<dbReference type="GO" id="GO:0005811">
    <property type="term" value="C:lipid droplet"/>
    <property type="evidence" value="ECO:0007669"/>
    <property type="project" value="UniProtKB-SubCell"/>
</dbReference>
<evidence type="ECO:0000256" key="2">
    <source>
        <dbReference type="ARBA" id="ARBA00022677"/>
    </source>
</evidence>
<sequence>MTNIVTRKSITFINNQTPATITESSLDLDTCYKETEIVIEVYAAALNPVDLGFQKLTFAKISNSKPKGIGEDYSGVIIRKGVKVAPIWGIGDQINGLYTHFYGEQGTLSNYLILDPSQHPAIGHIVSKSTPATINEEIDVDDDDDDGNGKKKNSEFVKNAAWPVVFGTAYQSLFGQGQIWNKDSMVLVFGASTSVANCFVQIAKNQLHIGTVIGICSSKSMEQNQQVGFDYTIPYDEGEGFIANLRDLMKTPEFIGKKFDLIFDSAGTSEFYPVMDEFLKPRVENSYYVTAVGPRTPVEYTPKEILSLYSLSAPIRTYNPWRKFNYKGIFGTPNKSYMDLAARMISLGRYVPKIDSVYQFEKFEEAFDKLRSGKAKGKIVIQIKE</sequence>
<dbReference type="OMA" id="IDWKLQD"/>
<dbReference type="RefSeq" id="XP_003669018.1">
    <property type="nucleotide sequence ID" value="XM_003668970.1"/>
</dbReference>
<dbReference type="Pfam" id="PF13602">
    <property type="entry name" value="ADH_zinc_N_2"/>
    <property type="match status" value="1"/>
</dbReference>
<dbReference type="InterPro" id="IPR036291">
    <property type="entry name" value="NAD(P)-bd_dom_sf"/>
</dbReference>
<evidence type="ECO:0000256" key="1">
    <source>
        <dbReference type="ARBA" id="ARBA00004502"/>
    </source>
</evidence>
<dbReference type="SUPFAM" id="SSF51735">
    <property type="entry name" value="NAD(P)-binding Rossmann-fold domains"/>
    <property type="match status" value="1"/>
</dbReference>
<organism evidence="4 5">
    <name type="scientific">Naumovozyma dairenensis (strain ATCC 10597 / BCRC 20456 / CBS 421 / NBRC 0211 / NRRL Y-12639)</name>
    <name type="common">Saccharomyces dairenensis</name>
    <dbReference type="NCBI Taxonomy" id="1071378"/>
    <lineage>
        <taxon>Eukaryota</taxon>
        <taxon>Fungi</taxon>
        <taxon>Dikarya</taxon>
        <taxon>Ascomycota</taxon>
        <taxon>Saccharomycotina</taxon>
        <taxon>Saccharomycetes</taxon>
        <taxon>Saccharomycetales</taxon>
        <taxon>Saccharomycetaceae</taxon>
        <taxon>Naumovozyma</taxon>
    </lineage>
</organism>
<accession>G0W7L4</accession>
<dbReference type="OrthoDB" id="3509362at2759"/>
<dbReference type="EMBL" id="HE580269">
    <property type="protein sequence ID" value="CCD23775.1"/>
    <property type="molecule type" value="Genomic_DNA"/>
</dbReference>
<dbReference type="STRING" id="1071378.G0W7L4"/>
<dbReference type="PANTHER" id="PTHR11695">
    <property type="entry name" value="ALCOHOL DEHYDROGENASE RELATED"/>
    <property type="match status" value="1"/>
</dbReference>
<dbReference type="GeneID" id="11496390"/>
<comment type="similarity">
    <text evidence="3">Belongs to the YIM1 family.</text>
</comment>
<dbReference type="HOGENOM" id="CLU_026673_3_3_1"/>
<dbReference type="Gene3D" id="3.90.180.10">
    <property type="entry name" value="Medium-chain alcohol dehydrogenases, catalytic domain"/>
    <property type="match status" value="1"/>
</dbReference>
<dbReference type="Proteomes" id="UP000000689">
    <property type="component" value="Chromosome 3"/>
</dbReference>
<evidence type="ECO:0000313" key="5">
    <source>
        <dbReference type="Proteomes" id="UP000000689"/>
    </source>
</evidence>
<proteinExistence type="inferred from homology"/>
<dbReference type="InterPro" id="IPR050700">
    <property type="entry name" value="YIM1/Zinc_Alcohol_DH_Fams"/>
</dbReference>
<dbReference type="PANTHER" id="PTHR11695:SF294">
    <property type="entry name" value="RETICULON-4-INTERACTING PROTEIN 1, MITOCHONDRIAL"/>
    <property type="match status" value="1"/>
</dbReference>
<dbReference type="GO" id="GO:0005739">
    <property type="term" value="C:mitochondrion"/>
    <property type="evidence" value="ECO:0007669"/>
    <property type="project" value="TreeGrafter"/>
</dbReference>